<name>E9B4W1_LEIMU</name>
<feature type="region of interest" description="Disordered" evidence="2">
    <location>
        <begin position="1"/>
        <end position="42"/>
    </location>
</feature>
<dbReference type="Proteomes" id="UP000007259">
    <property type="component" value="Chromosome 33"/>
</dbReference>
<dbReference type="GeneID" id="13452335"/>
<evidence type="ECO:0000256" key="2">
    <source>
        <dbReference type="SAM" id="MobiDB-lite"/>
    </source>
</evidence>
<keyword evidence="1" id="KW-0175">Coiled coil</keyword>
<feature type="coiled-coil region" evidence="1">
    <location>
        <begin position="227"/>
        <end position="282"/>
    </location>
</feature>
<dbReference type="VEuPathDB" id="TriTrypDB:LmxM.33.1370"/>
<dbReference type="OrthoDB" id="272796at2759"/>
<evidence type="ECO:0000313" key="4">
    <source>
        <dbReference type="Proteomes" id="UP000007259"/>
    </source>
</evidence>
<feature type="compositionally biased region" description="Low complexity" evidence="2">
    <location>
        <begin position="10"/>
        <end position="25"/>
    </location>
</feature>
<reference evidence="3 4" key="1">
    <citation type="journal article" date="2011" name="Genome Res.">
        <title>Chromosome and gene copy number variation allow major structural change between species and strains of Leishmania.</title>
        <authorList>
            <person name="Rogers M.B."/>
            <person name="Hilley J.D."/>
            <person name="Dickens N.J."/>
            <person name="Wilkes J."/>
            <person name="Bates P.A."/>
            <person name="Depledge D.P."/>
            <person name="Harris D."/>
            <person name="Her Y."/>
            <person name="Herzyk P."/>
            <person name="Imamura H."/>
            <person name="Otto T.D."/>
            <person name="Sanders M."/>
            <person name="Seeger K."/>
            <person name="Dujardin J.C."/>
            <person name="Berriman M."/>
            <person name="Smith D.F."/>
            <person name="Hertz-Fowler C."/>
            <person name="Mottram J.C."/>
        </authorList>
    </citation>
    <scope>NUCLEOTIDE SEQUENCE [LARGE SCALE GENOMIC DNA]</scope>
    <source>
        <strain evidence="3 4">MHOM/GT/2001/U1103</strain>
    </source>
</reference>
<dbReference type="KEGG" id="lmi:LMXM_33_1370"/>
<dbReference type="OMA" id="PAKTRYY"/>
<dbReference type="PhylomeDB" id="E9B4W1"/>
<evidence type="ECO:0000313" key="3">
    <source>
        <dbReference type="EMBL" id="CBZ30280.1"/>
    </source>
</evidence>
<dbReference type="EMBL" id="FR799586">
    <property type="protein sequence ID" value="CBZ30280.1"/>
    <property type="molecule type" value="Genomic_DNA"/>
</dbReference>
<evidence type="ECO:0000256" key="1">
    <source>
        <dbReference type="SAM" id="Coils"/>
    </source>
</evidence>
<accession>E9B4W1</accession>
<dbReference type="AlphaFoldDB" id="E9B4W1"/>
<sequence length="324" mass="36096">MFRAHRPAGPSCALLSDPSSSSASSRRAVKPEGRPKRGRSPCEDEVAFKELQARKLDVQSRLRQQIEVLSGLESNVLDFYYTHMLRFEPLVEPTSQISPSAATAPASARDAVLGGEFAELFPELKSTTTLADTCDESATVSTHEPAPSQSTGVPAKTRYYYDSALMRLYREAAFQDKNLAHRYAREKARVAATELSVQRDIIDGSLAEQLRTEHEEQEALNKLSGSLAEVTAQSAAHQQSLQAAEERIKGIEKAKEACLARKTVLEAKKQEQMDNAEHIKEEVAAFRRCVEAAARDLERRRLINCSLEDEIGRRRAALKRRKKD</sequence>
<proteinExistence type="predicted"/>
<dbReference type="RefSeq" id="XP_003878728.1">
    <property type="nucleotide sequence ID" value="XM_003878679.1"/>
</dbReference>
<protein>
    <submittedName>
        <fullName evidence="3">Uncharacterized protein</fullName>
    </submittedName>
</protein>
<gene>
    <name evidence="3" type="ORF">LMXM_33_1370</name>
</gene>
<feature type="compositionally biased region" description="Basic and acidic residues" evidence="2">
    <location>
        <begin position="29"/>
        <end position="42"/>
    </location>
</feature>
<keyword evidence="4" id="KW-1185">Reference proteome</keyword>
<organism evidence="3 4">
    <name type="scientific">Leishmania mexicana (strain MHOM/GT/2001/U1103)</name>
    <dbReference type="NCBI Taxonomy" id="929439"/>
    <lineage>
        <taxon>Eukaryota</taxon>
        <taxon>Discoba</taxon>
        <taxon>Euglenozoa</taxon>
        <taxon>Kinetoplastea</taxon>
        <taxon>Metakinetoplastina</taxon>
        <taxon>Trypanosomatida</taxon>
        <taxon>Trypanosomatidae</taxon>
        <taxon>Leishmaniinae</taxon>
        <taxon>Leishmania</taxon>
    </lineage>
</organism>